<dbReference type="InterPro" id="IPR002347">
    <property type="entry name" value="SDR_fam"/>
</dbReference>
<reference evidence="1 2" key="1">
    <citation type="submission" date="2020-12" db="EMBL/GenBank/DDBJ databases">
        <title>Concerted genomic and epigenomic changes stabilize Arabidopsis allopolyploids.</title>
        <authorList>
            <person name="Chen Z."/>
        </authorList>
    </citation>
    <scope>NUCLEOTIDE SEQUENCE [LARGE SCALE GENOMIC DNA]</scope>
    <source>
        <strain evidence="1">As9502</strain>
        <tissue evidence="1">Leaf</tissue>
    </source>
</reference>
<evidence type="ECO:0000313" key="2">
    <source>
        <dbReference type="Proteomes" id="UP000694251"/>
    </source>
</evidence>
<sequence length="202" mass="22405">MENPAKRVLMTSNGDLVSRNIAFHLAKHGCKLVMMGNESSLRNIVDKIRDSIEGAFPVDVIALDMESDSEDAFHAAVQKAWTCSGYFDAFLNSYSYQGKMQDILQVSQDEFNRISKINLTAPWFLLKAVATRMKDHGSGGSIVFMATIASGERVLYPGADAYATTSAAIHQLVRVYTCILPPNLTHLVTLPFVHDWVSRHQP</sequence>
<keyword evidence="2" id="KW-1185">Reference proteome</keyword>
<accession>A0A8T2AZ20</accession>
<protein>
    <submittedName>
        <fullName evidence="1">NAD(P)-binding domain superfamily</fullName>
    </submittedName>
</protein>
<dbReference type="AlphaFoldDB" id="A0A8T2AZ20"/>
<proteinExistence type="predicted"/>
<organism evidence="1 2">
    <name type="scientific">Arabidopsis suecica</name>
    <name type="common">Swedish thale-cress</name>
    <name type="synonym">Cardaminopsis suecica</name>
    <dbReference type="NCBI Taxonomy" id="45249"/>
    <lineage>
        <taxon>Eukaryota</taxon>
        <taxon>Viridiplantae</taxon>
        <taxon>Streptophyta</taxon>
        <taxon>Embryophyta</taxon>
        <taxon>Tracheophyta</taxon>
        <taxon>Spermatophyta</taxon>
        <taxon>Magnoliopsida</taxon>
        <taxon>eudicotyledons</taxon>
        <taxon>Gunneridae</taxon>
        <taxon>Pentapetalae</taxon>
        <taxon>rosids</taxon>
        <taxon>malvids</taxon>
        <taxon>Brassicales</taxon>
        <taxon>Brassicaceae</taxon>
        <taxon>Camelineae</taxon>
        <taxon>Arabidopsis</taxon>
    </lineage>
</organism>
<evidence type="ECO:0000313" key="1">
    <source>
        <dbReference type="EMBL" id="KAG7580187.1"/>
    </source>
</evidence>
<dbReference type="OrthoDB" id="294295at2759"/>
<dbReference type="Pfam" id="PF13561">
    <property type="entry name" value="adh_short_C2"/>
    <property type="match status" value="1"/>
</dbReference>
<gene>
    <name evidence="1" type="ORF">ISN44_As08g000110</name>
</gene>
<dbReference type="PANTHER" id="PTHR44375">
    <property type="entry name" value="BETA-KETOACYL-ACP REDUCTASE-LIKE PROTEIN-RELATED"/>
    <property type="match status" value="1"/>
</dbReference>
<dbReference type="CDD" id="cd05233">
    <property type="entry name" value="SDR_c"/>
    <property type="match status" value="1"/>
</dbReference>
<dbReference type="EMBL" id="JAEFBJ010000008">
    <property type="protein sequence ID" value="KAG7580187.1"/>
    <property type="molecule type" value="Genomic_DNA"/>
</dbReference>
<dbReference type="Proteomes" id="UP000694251">
    <property type="component" value="Chromosome 8"/>
</dbReference>
<dbReference type="PANTHER" id="PTHR44375:SF6">
    <property type="entry name" value="F28J7.36 PROTEIN"/>
    <property type="match status" value="1"/>
</dbReference>
<name>A0A8T2AZ20_ARASU</name>
<comment type="caution">
    <text evidence="1">The sequence shown here is derived from an EMBL/GenBank/DDBJ whole genome shotgun (WGS) entry which is preliminary data.</text>
</comment>